<gene>
    <name evidence="4" type="primary">dprA</name>
    <name evidence="4" type="ORF">ENW55_01160</name>
</gene>
<evidence type="ECO:0000259" key="2">
    <source>
        <dbReference type="Pfam" id="PF02481"/>
    </source>
</evidence>
<evidence type="ECO:0000256" key="1">
    <source>
        <dbReference type="ARBA" id="ARBA00006525"/>
    </source>
</evidence>
<feature type="domain" description="DprA winged helix" evidence="3">
    <location>
        <begin position="280"/>
        <end position="332"/>
    </location>
</feature>
<dbReference type="AlphaFoldDB" id="A0A832I7I1"/>
<dbReference type="NCBIfam" id="TIGR00732">
    <property type="entry name" value="dprA"/>
    <property type="match status" value="1"/>
</dbReference>
<accession>A0A832I7I1</accession>
<comment type="caution">
    <text evidence="4">The sequence shown here is derived from an EMBL/GenBank/DDBJ whole genome shotgun (WGS) entry which is preliminary data.</text>
</comment>
<dbReference type="Gene3D" id="3.40.50.450">
    <property type="match status" value="1"/>
</dbReference>
<dbReference type="InterPro" id="IPR003488">
    <property type="entry name" value="DprA"/>
</dbReference>
<evidence type="ECO:0000313" key="4">
    <source>
        <dbReference type="EMBL" id="HGZ78578.1"/>
    </source>
</evidence>
<evidence type="ECO:0000259" key="3">
    <source>
        <dbReference type="Pfam" id="PF17782"/>
    </source>
</evidence>
<dbReference type="Pfam" id="PF02481">
    <property type="entry name" value="DNA_processg_A"/>
    <property type="match status" value="1"/>
</dbReference>
<organism evidence="4">
    <name type="scientific">Pseudothermotoga hypogea</name>
    <dbReference type="NCBI Taxonomy" id="57487"/>
    <lineage>
        <taxon>Bacteria</taxon>
        <taxon>Thermotogati</taxon>
        <taxon>Thermotogota</taxon>
        <taxon>Thermotogae</taxon>
        <taxon>Thermotogales</taxon>
        <taxon>Thermotogaceae</taxon>
        <taxon>Pseudothermotoga</taxon>
    </lineage>
</organism>
<dbReference type="PANTHER" id="PTHR43022:SF1">
    <property type="entry name" value="PROTEIN SMF"/>
    <property type="match status" value="1"/>
</dbReference>
<protein>
    <submittedName>
        <fullName evidence="4">DNA-protecting protein DprA</fullName>
    </submittedName>
</protein>
<comment type="similarity">
    <text evidence="1">Belongs to the DprA/Smf family.</text>
</comment>
<dbReference type="SUPFAM" id="SSF102405">
    <property type="entry name" value="MCP/YpsA-like"/>
    <property type="match status" value="1"/>
</dbReference>
<sequence>MQPVEIFALWKFGRYDLETLKNLNGAFDDLEEARKAKAFQLERIDFDAVQKFADQQRKFAERVGAKIISFWDEAYPPLLRETSSPPVVLFCLGDEKLLKKECVSIVGTRRMTSYGKKVSHEVALAVARAGLVVVSGLAFGIDSCAHSAALEASGKTIAVLGTGVDVPYPASNRKLYERIVQEGCVVSEFPLQTRASKQNFPMRNRIIAGLSRATVVIEAPKDSGALITARFAADMGRDVFAVPADIDRASSEGCNWLLRMGAIPLTHPSELLEYFSLSGESSQEQDEILKLFSIGPLMFDEIVSVLKMDPADVLVKLTEYELAGKLVKLEDGRYHILGR</sequence>
<reference evidence="4" key="1">
    <citation type="journal article" date="2020" name="mSystems">
        <title>Genome- and Community-Level Interaction Insights into Carbon Utilization and Element Cycling Functions of Hydrothermarchaeota in Hydrothermal Sediment.</title>
        <authorList>
            <person name="Zhou Z."/>
            <person name="Liu Y."/>
            <person name="Xu W."/>
            <person name="Pan J."/>
            <person name="Luo Z.H."/>
            <person name="Li M."/>
        </authorList>
    </citation>
    <scope>NUCLEOTIDE SEQUENCE [LARGE SCALE GENOMIC DNA]</scope>
    <source>
        <strain evidence="4">SpSt-86</strain>
    </source>
</reference>
<dbReference type="GO" id="GO:0009294">
    <property type="term" value="P:DNA-mediated transformation"/>
    <property type="evidence" value="ECO:0007669"/>
    <property type="project" value="InterPro"/>
</dbReference>
<name>A0A832I7I1_9THEM</name>
<dbReference type="Gene3D" id="1.10.10.10">
    <property type="entry name" value="Winged helix-like DNA-binding domain superfamily/Winged helix DNA-binding domain"/>
    <property type="match status" value="1"/>
</dbReference>
<proteinExistence type="inferred from homology"/>
<dbReference type="Pfam" id="PF17782">
    <property type="entry name" value="WHD_DprA"/>
    <property type="match status" value="1"/>
</dbReference>
<feature type="domain" description="Smf/DprA SLOG" evidence="2">
    <location>
        <begin position="66"/>
        <end position="275"/>
    </location>
</feature>
<dbReference type="InterPro" id="IPR057666">
    <property type="entry name" value="DrpA_SLOG"/>
</dbReference>
<dbReference type="EMBL" id="DTKQ01000012">
    <property type="protein sequence ID" value="HGZ78578.1"/>
    <property type="molecule type" value="Genomic_DNA"/>
</dbReference>
<dbReference type="PANTHER" id="PTHR43022">
    <property type="entry name" value="PROTEIN SMF"/>
    <property type="match status" value="1"/>
</dbReference>
<dbReference type="InterPro" id="IPR036388">
    <property type="entry name" value="WH-like_DNA-bd_sf"/>
</dbReference>
<dbReference type="InterPro" id="IPR041614">
    <property type="entry name" value="DprA_WH"/>
</dbReference>